<evidence type="ECO:0000313" key="3">
    <source>
        <dbReference type="EMBL" id="CAD0099427.1"/>
    </source>
</evidence>
<evidence type="ECO:0000256" key="1">
    <source>
        <dbReference type="ARBA" id="ARBA00022723"/>
    </source>
</evidence>
<keyword evidence="1" id="KW-0479">Metal-binding</keyword>
<name>A0A9N8K2J4_9PEZI</name>
<dbReference type="PROSITE" id="PS00079">
    <property type="entry name" value="MULTICOPPER_OXIDASE1"/>
    <property type="match status" value="1"/>
</dbReference>
<dbReference type="PROSITE" id="PS00080">
    <property type="entry name" value="MULTICOPPER_OXIDASE2"/>
    <property type="match status" value="1"/>
</dbReference>
<organism evidence="3 4">
    <name type="scientific">Aureobasidium mustum</name>
    <dbReference type="NCBI Taxonomy" id="2773714"/>
    <lineage>
        <taxon>Eukaryota</taxon>
        <taxon>Fungi</taxon>
        <taxon>Dikarya</taxon>
        <taxon>Ascomycota</taxon>
        <taxon>Pezizomycotina</taxon>
        <taxon>Dothideomycetes</taxon>
        <taxon>Dothideomycetidae</taxon>
        <taxon>Dothideales</taxon>
        <taxon>Saccotheciaceae</taxon>
        <taxon>Aureobasidium</taxon>
    </lineage>
</organism>
<dbReference type="InterPro" id="IPR002355">
    <property type="entry name" value="Cu_oxidase_Cu_BS"/>
</dbReference>
<evidence type="ECO:0000259" key="2">
    <source>
        <dbReference type="Pfam" id="PF07731"/>
    </source>
</evidence>
<dbReference type="AlphaFoldDB" id="A0A9N8K2J4"/>
<dbReference type="SUPFAM" id="SSF49503">
    <property type="entry name" value="Cupredoxins"/>
    <property type="match status" value="1"/>
</dbReference>
<sequence length="75" mass="8745">MLPTNGWLVLAFETNNPGAWIMHCHIAWHVADGLATQFLETPDQIKIDSSFNDICKEWREFYPEESYWKKDDSGV</sequence>
<dbReference type="Pfam" id="PF07731">
    <property type="entry name" value="Cu-oxidase_2"/>
    <property type="match status" value="1"/>
</dbReference>
<accession>A0A9N8K2J4</accession>
<dbReference type="GO" id="GO:0016491">
    <property type="term" value="F:oxidoreductase activity"/>
    <property type="evidence" value="ECO:0007669"/>
    <property type="project" value="InterPro"/>
</dbReference>
<dbReference type="InterPro" id="IPR008972">
    <property type="entry name" value="Cupredoxin"/>
</dbReference>
<dbReference type="GO" id="GO:0005507">
    <property type="term" value="F:copper ion binding"/>
    <property type="evidence" value="ECO:0007669"/>
    <property type="project" value="InterPro"/>
</dbReference>
<dbReference type="InterPro" id="IPR033138">
    <property type="entry name" value="Cu_oxidase_CS"/>
</dbReference>
<dbReference type="OrthoDB" id="10255118at2759"/>
<protein>
    <recommendedName>
        <fullName evidence="2">Plastocyanin-like domain-containing protein</fullName>
    </recommendedName>
</protein>
<feature type="domain" description="Plastocyanin-like" evidence="2">
    <location>
        <begin position="2"/>
        <end position="43"/>
    </location>
</feature>
<dbReference type="Proteomes" id="UP000714618">
    <property type="component" value="Unassembled WGS sequence"/>
</dbReference>
<proteinExistence type="predicted"/>
<keyword evidence="4" id="KW-1185">Reference proteome</keyword>
<dbReference type="EMBL" id="CAIJEO010000010">
    <property type="protein sequence ID" value="CAD0099427.1"/>
    <property type="molecule type" value="Genomic_DNA"/>
</dbReference>
<evidence type="ECO:0000313" key="4">
    <source>
        <dbReference type="Proteomes" id="UP000714618"/>
    </source>
</evidence>
<gene>
    <name evidence="3" type="ORF">AWRI4233_LOCUS8251</name>
</gene>
<comment type="caution">
    <text evidence="3">The sequence shown here is derived from an EMBL/GenBank/DDBJ whole genome shotgun (WGS) entry which is preliminary data.</text>
</comment>
<dbReference type="InterPro" id="IPR011706">
    <property type="entry name" value="Cu-oxidase_C"/>
</dbReference>
<dbReference type="Gene3D" id="2.60.40.420">
    <property type="entry name" value="Cupredoxins - blue copper proteins"/>
    <property type="match status" value="1"/>
</dbReference>
<reference evidence="3" key="1">
    <citation type="submission" date="2020-06" db="EMBL/GenBank/DDBJ databases">
        <authorList>
            <person name="Onetto C."/>
        </authorList>
    </citation>
    <scope>NUCLEOTIDE SEQUENCE</scope>
</reference>